<dbReference type="InterPro" id="IPR005467">
    <property type="entry name" value="His_kinase_dom"/>
</dbReference>
<comment type="catalytic activity">
    <reaction evidence="1">
        <text>ATP + protein L-histidine = ADP + protein N-phospho-L-histidine.</text>
        <dbReference type="EC" id="2.7.13.3"/>
    </reaction>
</comment>
<evidence type="ECO:0000256" key="8">
    <source>
        <dbReference type="ARBA" id="ARBA00022989"/>
    </source>
</evidence>
<dbReference type="GO" id="GO:0004721">
    <property type="term" value="F:phosphoprotein phosphatase activity"/>
    <property type="evidence" value="ECO:0007669"/>
    <property type="project" value="TreeGrafter"/>
</dbReference>
<dbReference type="PANTHER" id="PTHR45453:SF2">
    <property type="entry name" value="HISTIDINE KINASE"/>
    <property type="match status" value="1"/>
</dbReference>
<keyword evidence="7 13" id="KW-0418">Kinase</keyword>
<dbReference type="InterPro" id="IPR003594">
    <property type="entry name" value="HATPase_dom"/>
</dbReference>
<comment type="caution">
    <text evidence="13">The sequence shown here is derived from an EMBL/GenBank/DDBJ whole genome shotgun (WGS) entry which is preliminary data.</text>
</comment>
<dbReference type="SMART" id="SM00387">
    <property type="entry name" value="HATPase_c"/>
    <property type="match status" value="1"/>
</dbReference>
<dbReference type="Gene3D" id="3.30.565.10">
    <property type="entry name" value="Histidine kinase-like ATPase, C-terminal domain"/>
    <property type="match status" value="1"/>
</dbReference>
<evidence type="ECO:0000256" key="11">
    <source>
        <dbReference type="SAM" id="Phobius"/>
    </source>
</evidence>
<dbReference type="GO" id="GO:0000155">
    <property type="term" value="F:phosphorelay sensor kinase activity"/>
    <property type="evidence" value="ECO:0007669"/>
    <property type="project" value="InterPro"/>
</dbReference>
<dbReference type="EMBL" id="LTBA01000014">
    <property type="protein sequence ID" value="KYH34560.1"/>
    <property type="molecule type" value="Genomic_DNA"/>
</dbReference>
<dbReference type="GO" id="GO:0005886">
    <property type="term" value="C:plasma membrane"/>
    <property type="evidence" value="ECO:0007669"/>
    <property type="project" value="UniProtKB-SubCell"/>
</dbReference>
<evidence type="ECO:0000256" key="7">
    <source>
        <dbReference type="ARBA" id="ARBA00022777"/>
    </source>
</evidence>
<accession>A0A151B440</accession>
<evidence type="ECO:0000256" key="1">
    <source>
        <dbReference type="ARBA" id="ARBA00000085"/>
    </source>
</evidence>
<keyword evidence="9" id="KW-0902">Two-component regulatory system</keyword>
<evidence type="ECO:0000313" key="13">
    <source>
        <dbReference type="EMBL" id="KYH34560.1"/>
    </source>
</evidence>
<name>A0A151B440_9CLOT</name>
<dbReference type="STRING" id="1121338.CLTEP_14880"/>
<dbReference type="SUPFAM" id="SSF47384">
    <property type="entry name" value="Homodimeric domain of signal transducing histidine kinase"/>
    <property type="match status" value="1"/>
</dbReference>
<dbReference type="Proteomes" id="UP000075531">
    <property type="component" value="Unassembled WGS sequence"/>
</dbReference>
<dbReference type="InterPro" id="IPR036890">
    <property type="entry name" value="HATPase_C_sf"/>
</dbReference>
<evidence type="ECO:0000256" key="10">
    <source>
        <dbReference type="ARBA" id="ARBA00023136"/>
    </source>
</evidence>
<feature type="domain" description="Histidine kinase" evidence="12">
    <location>
        <begin position="126"/>
        <end position="332"/>
    </location>
</feature>
<evidence type="ECO:0000256" key="9">
    <source>
        <dbReference type="ARBA" id="ARBA00023012"/>
    </source>
</evidence>
<dbReference type="Pfam" id="PF02518">
    <property type="entry name" value="HATPase_c"/>
    <property type="match status" value="1"/>
</dbReference>
<comment type="subcellular location">
    <subcellularLocation>
        <location evidence="2">Cell membrane</location>
        <topology evidence="2">Multi-pass membrane protein</topology>
    </subcellularLocation>
</comment>
<proteinExistence type="predicted"/>
<evidence type="ECO:0000256" key="4">
    <source>
        <dbReference type="ARBA" id="ARBA00022475"/>
    </source>
</evidence>
<dbReference type="InterPro" id="IPR036097">
    <property type="entry name" value="HisK_dim/P_sf"/>
</dbReference>
<sequence length="336" mass="39310">MSFSCFLRDKIPEIILNMLCSVMLTIFLLSMGNNIYVLFIILVTWYLILMVFYIVQYIMKKKYYDEIIDTAKRLDKKYLISEVIKEPRYADALTYYVLLKMANKAMIEEITNIKNGRKDYKECIEQWVHEIKTPISSIKLICDNNKSDISRVILLELENINNFVEQVLFYARSENVEKDYLIKEISLQSCVDAVVLRNKHMFIQNNIEIELYELDKSVYSDNKWIEFIINQLLINSIKYRNDTFPKIKIYAEQIRNSVSLVIEDNGIGIPESELSRVFNKGYTGINGRNNKSSTGMGLYLCKRLCDKLGLVIKIISVKDKYTKISIIFPKGSFTEL</sequence>
<dbReference type="InterPro" id="IPR050351">
    <property type="entry name" value="BphY/WalK/GraS-like"/>
</dbReference>
<protein>
    <recommendedName>
        <fullName evidence="3">histidine kinase</fullName>
        <ecNumber evidence="3">2.7.13.3</ecNumber>
    </recommendedName>
</protein>
<keyword evidence="4" id="KW-1003">Cell membrane</keyword>
<keyword evidence="6 11" id="KW-0812">Transmembrane</keyword>
<organism evidence="13 14">
    <name type="scientific">Clostridium tepidiprofundi DSM 19306</name>
    <dbReference type="NCBI Taxonomy" id="1121338"/>
    <lineage>
        <taxon>Bacteria</taxon>
        <taxon>Bacillati</taxon>
        <taxon>Bacillota</taxon>
        <taxon>Clostridia</taxon>
        <taxon>Eubacteriales</taxon>
        <taxon>Clostridiaceae</taxon>
        <taxon>Clostridium</taxon>
    </lineage>
</organism>
<evidence type="ECO:0000313" key="14">
    <source>
        <dbReference type="Proteomes" id="UP000075531"/>
    </source>
</evidence>
<dbReference type="RefSeq" id="WP_066824798.1">
    <property type="nucleotide sequence ID" value="NZ_LTBA01000014.1"/>
</dbReference>
<evidence type="ECO:0000256" key="6">
    <source>
        <dbReference type="ARBA" id="ARBA00022692"/>
    </source>
</evidence>
<dbReference type="OrthoDB" id="9780487at2"/>
<dbReference type="PATRIC" id="fig|1121338.3.peg.1532"/>
<dbReference type="PROSITE" id="PS50109">
    <property type="entry name" value="HIS_KIN"/>
    <property type="match status" value="1"/>
</dbReference>
<feature type="transmembrane region" description="Helical" evidence="11">
    <location>
        <begin position="35"/>
        <end position="55"/>
    </location>
</feature>
<evidence type="ECO:0000259" key="12">
    <source>
        <dbReference type="PROSITE" id="PS50109"/>
    </source>
</evidence>
<evidence type="ECO:0000256" key="5">
    <source>
        <dbReference type="ARBA" id="ARBA00022679"/>
    </source>
</evidence>
<feature type="transmembrane region" description="Helical" evidence="11">
    <location>
        <begin position="12"/>
        <end position="29"/>
    </location>
</feature>
<dbReference type="PANTHER" id="PTHR45453">
    <property type="entry name" value="PHOSPHATE REGULON SENSOR PROTEIN PHOR"/>
    <property type="match status" value="1"/>
</dbReference>
<reference evidence="13 14" key="1">
    <citation type="submission" date="2016-02" db="EMBL/GenBank/DDBJ databases">
        <title>Genome sequence of Clostridium tepidiprofundi DSM 19306.</title>
        <authorList>
            <person name="Poehlein A."/>
            <person name="Daniel R."/>
        </authorList>
    </citation>
    <scope>NUCLEOTIDE SEQUENCE [LARGE SCALE GENOMIC DNA]</scope>
    <source>
        <strain evidence="13 14">DSM 19306</strain>
    </source>
</reference>
<keyword evidence="14" id="KW-1185">Reference proteome</keyword>
<dbReference type="AlphaFoldDB" id="A0A151B440"/>
<keyword evidence="10 11" id="KW-0472">Membrane</keyword>
<keyword evidence="5 13" id="KW-0808">Transferase</keyword>
<evidence type="ECO:0000256" key="3">
    <source>
        <dbReference type="ARBA" id="ARBA00012438"/>
    </source>
</evidence>
<evidence type="ECO:0000256" key="2">
    <source>
        <dbReference type="ARBA" id="ARBA00004651"/>
    </source>
</evidence>
<dbReference type="GO" id="GO:0016036">
    <property type="term" value="P:cellular response to phosphate starvation"/>
    <property type="evidence" value="ECO:0007669"/>
    <property type="project" value="TreeGrafter"/>
</dbReference>
<gene>
    <name evidence="13" type="primary">graS_3</name>
    <name evidence="13" type="ORF">CLTEP_14880</name>
</gene>
<dbReference type="EC" id="2.7.13.3" evidence="3"/>
<keyword evidence="8 11" id="KW-1133">Transmembrane helix</keyword>
<dbReference type="SUPFAM" id="SSF55874">
    <property type="entry name" value="ATPase domain of HSP90 chaperone/DNA topoisomerase II/histidine kinase"/>
    <property type="match status" value="1"/>
</dbReference>